<evidence type="ECO:0000313" key="3">
    <source>
        <dbReference type="EMBL" id="JAC79288.1"/>
    </source>
</evidence>
<protein>
    <recommendedName>
        <fullName evidence="2">Cyclic nucleotide-binding domain-containing protein</fullName>
    </recommendedName>
</protein>
<evidence type="ECO:0000259" key="2">
    <source>
        <dbReference type="PROSITE" id="PS50042"/>
    </source>
</evidence>
<feature type="region of interest" description="Disordered" evidence="1">
    <location>
        <begin position="489"/>
        <end position="551"/>
    </location>
</feature>
<dbReference type="AlphaFoldDB" id="A0A061S4W4"/>
<dbReference type="InterPro" id="IPR018490">
    <property type="entry name" value="cNMP-bd_dom_sf"/>
</dbReference>
<dbReference type="InterPro" id="IPR000595">
    <property type="entry name" value="cNMP-bd_dom"/>
</dbReference>
<organism evidence="3">
    <name type="scientific">Tetraselmis sp. GSL018</name>
    <dbReference type="NCBI Taxonomy" id="582737"/>
    <lineage>
        <taxon>Eukaryota</taxon>
        <taxon>Viridiplantae</taxon>
        <taxon>Chlorophyta</taxon>
        <taxon>core chlorophytes</taxon>
        <taxon>Chlorodendrophyceae</taxon>
        <taxon>Chlorodendrales</taxon>
        <taxon>Chlorodendraceae</taxon>
        <taxon>Tetraselmis</taxon>
    </lineage>
</organism>
<gene>
    <name evidence="3" type="ORF">TSPGSL018_13078</name>
</gene>
<dbReference type="Gene3D" id="2.60.120.10">
    <property type="entry name" value="Jelly Rolls"/>
    <property type="match status" value="1"/>
</dbReference>
<feature type="unsure residue" description="D or N" evidence="3">
    <location>
        <position position="421"/>
    </location>
</feature>
<evidence type="ECO:0000256" key="1">
    <source>
        <dbReference type="SAM" id="MobiDB-lite"/>
    </source>
</evidence>
<dbReference type="SUPFAM" id="SSF51206">
    <property type="entry name" value="cAMP-binding domain-like"/>
    <property type="match status" value="1"/>
</dbReference>
<dbReference type="EMBL" id="GBEZ01006084">
    <property type="protein sequence ID" value="JAC79288.1"/>
    <property type="molecule type" value="Transcribed_RNA"/>
</dbReference>
<reference evidence="3" key="1">
    <citation type="submission" date="2014-05" db="EMBL/GenBank/DDBJ databases">
        <title>The transcriptome of the halophilic microalga Tetraselmis sp. GSL018 isolated from the Great Salt Lake, Utah.</title>
        <authorList>
            <person name="Jinkerson R.E."/>
            <person name="D'Adamo S."/>
            <person name="Posewitz M.C."/>
        </authorList>
    </citation>
    <scope>NUCLEOTIDE SEQUENCE</scope>
    <source>
        <strain evidence="3">GSL018</strain>
    </source>
</reference>
<feature type="domain" description="Cyclic nucleotide-binding" evidence="2">
    <location>
        <begin position="1"/>
        <end position="39"/>
    </location>
</feature>
<dbReference type="PROSITE" id="PS50042">
    <property type="entry name" value="CNMP_BINDING_3"/>
    <property type="match status" value="1"/>
</dbReference>
<sequence length="569" mass="63395">GDVFGERALLLGTPLEGTLTVDSEDPVVAVLTRDSFEDIRANGWRGDLQRKLDHLAQLSAACEILQNTDHKEIAYLCELEELPPGTRLFAQGSKPREICFLLHGEVNLTRCLNFTVEPHSESFDPHQVPFDCRYKRKTGRKQPQRKHVASLALLQGLDVLAESLFGLRKAAYVHENTAETTMETTVLRLPLGTASTVLHPEDVAKLERHAYERQKRWSEAADTSMQSVNNIANENADIILCRKAQAAKFVAEKTFSEAQTIKVPLKTTSRPYGSLSERTPSIVLPATRLKDWTFSSKWIPQDSLETCSQKASKNRSYSASQRGEKENLLEVLRCLERGGSILTRELAENPEASSGWCDVRNVAVSRIERLCPGKLAQTLRANLETVPPILTQARSQSWRRKPVSRTRRVYRVGKQNSFPCDSNTACEDRPKLLDQGPWRITWRDDKHDFPASRRPEAWDIQKAERVYRPPPPPGFPKEVMHGLAKAVSVGNRSQAPAPKPRGACRAKRGAGLESPHPGQVRREREAPRSAGGGACSRHGRQATHGAGSLRPRSCRVVTAAAKLLVSDML</sequence>
<proteinExistence type="predicted"/>
<accession>A0A061S4W4</accession>
<name>A0A061S4W4_9CHLO</name>
<dbReference type="InterPro" id="IPR014710">
    <property type="entry name" value="RmlC-like_jellyroll"/>
</dbReference>
<feature type="non-terminal residue" evidence="3">
    <location>
        <position position="1"/>
    </location>
</feature>